<proteinExistence type="inferred from homology"/>
<keyword evidence="7" id="KW-0408">Iron</keyword>
<evidence type="ECO:0000259" key="15">
    <source>
        <dbReference type="Pfam" id="PF07715"/>
    </source>
</evidence>
<evidence type="ECO:0000256" key="13">
    <source>
        <dbReference type="SAM" id="SignalP"/>
    </source>
</evidence>
<dbReference type="AlphaFoldDB" id="A0A2G0CGC3"/>
<keyword evidence="9 12" id="KW-0798">TonB box</keyword>
<name>A0A2G0CGC3_9BACT</name>
<accession>A0A2G0CGC3</accession>
<dbReference type="SUPFAM" id="SSF56935">
    <property type="entry name" value="Porins"/>
    <property type="match status" value="1"/>
</dbReference>
<dbReference type="InterPro" id="IPR036942">
    <property type="entry name" value="Beta-barrel_TonB_sf"/>
</dbReference>
<keyword evidence="4" id="KW-0410">Iron transport</keyword>
<dbReference type="InterPro" id="IPR000531">
    <property type="entry name" value="Beta-barrel_TonB"/>
</dbReference>
<keyword evidence="5" id="KW-0812">Transmembrane</keyword>
<evidence type="ECO:0000256" key="6">
    <source>
        <dbReference type="ARBA" id="ARBA00022729"/>
    </source>
</evidence>
<keyword evidence="17" id="KW-1185">Reference proteome</keyword>
<evidence type="ECO:0000256" key="2">
    <source>
        <dbReference type="ARBA" id="ARBA00022448"/>
    </source>
</evidence>
<dbReference type="GO" id="GO:0015344">
    <property type="term" value="F:siderophore uptake transmembrane transporter activity"/>
    <property type="evidence" value="ECO:0007669"/>
    <property type="project" value="TreeGrafter"/>
</dbReference>
<keyword evidence="8" id="KW-0406">Ion transport</keyword>
<evidence type="ECO:0000313" key="16">
    <source>
        <dbReference type="EMBL" id="PHK99023.1"/>
    </source>
</evidence>
<feature type="domain" description="TonB-dependent receptor plug" evidence="15">
    <location>
        <begin position="54"/>
        <end position="162"/>
    </location>
</feature>
<evidence type="ECO:0000256" key="8">
    <source>
        <dbReference type="ARBA" id="ARBA00023065"/>
    </source>
</evidence>
<gene>
    <name evidence="16" type="ORF">CGL56_06060</name>
</gene>
<dbReference type="PANTHER" id="PTHR32552">
    <property type="entry name" value="FERRICHROME IRON RECEPTOR-RELATED"/>
    <property type="match status" value="1"/>
</dbReference>
<keyword evidence="3" id="KW-1134">Transmembrane beta strand</keyword>
<evidence type="ECO:0000256" key="4">
    <source>
        <dbReference type="ARBA" id="ARBA00022496"/>
    </source>
</evidence>
<keyword evidence="11" id="KW-0998">Cell outer membrane</keyword>
<evidence type="ECO:0000256" key="10">
    <source>
        <dbReference type="ARBA" id="ARBA00023136"/>
    </source>
</evidence>
<keyword evidence="16" id="KW-0675">Receptor</keyword>
<sequence length="731" mass="81792">MPGREKQVRMKRITLSAVALLFLQFVAAQQTVDTISSVYDFDYPITVTATAARAETPVTFVNLTRKDLAARNLGQDAPYLLKWTPSVVVNSDAGTGVGYTGIWIRGSDPTRTNVTINGIPYNDSESQGVYWVNLPDFSSSADMVQIQRGVGTSTNGAGAFGATINFTTTSEDAEPGLEIDGGVGSFGTRRGVVQYRGRTEDGLRVSARYSKIHSDGYVDRARADLDGYYASIGKEVGSALLSFVAFGGHEVTYQSWNGVTQDEIDTYGRTYNSVGTEKEGEPYDNEVDNYRQNHYQLHYNDRLNDRYDLTISGHYTRGLGYFEQYKADESLSDYGIAAAVAESDLIRRRWLDNHFYGTVYSLRYRHAGWDVTLGGSANEYLGDHYGEVIWARNAGDSEIRDRYYANDATKRDFSNYLRANYTLAEGLSAYLDGQIRHVAYEFLGPDENFNELEQRAAHTFFNPKAGLVYQPARGTRLYGSFGVAQREPNRNDFVDNPAATRPVPEKLYNTEIGYNRTTGRANYGVNVYHMAYQDQLVLTGALNDVGEYIRTNVPESYRLGLELQGGVQLADYFTLGGNLTLSRNRVGRFTEILDDYDANFEYLGQVEVVREDTPLAFSPNVTGAVELGYDRTIREHGLSAALQTKYVGDRYVDNSGAAESKLDGYYYTDLRLGYTLQERYRITFMLRNLTGQLYSSNGWGYRYQLDGAPTTLMGMYPQAGRNFMLSFGVTL</sequence>
<evidence type="ECO:0000256" key="1">
    <source>
        <dbReference type="ARBA" id="ARBA00004571"/>
    </source>
</evidence>
<reference evidence="16 17" key="1">
    <citation type="submission" date="2017-10" db="EMBL/GenBank/DDBJ databases">
        <title>The draft genome sequence of Lewinella marina KCTC 32374.</title>
        <authorList>
            <person name="Wang K."/>
        </authorList>
    </citation>
    <scope>NUCLEOTIDE SEQUENCE [LARGE SCALE GENOMIC DNA]</scope>
    <source>
        <strain evidence="16 17">MKG-38</strain>
    </source>
</reference>
<dbReference type="InterPro" id="IPR037066">
    <property type="entry name" value="Plug_dom_sf"/>
</dbReference>
<organism evidence="16 17">
    <name type="scientific">Neolewinella marina</name>
    <dbReference type="NCBI Taxonomy" id="438751"/>
    <lineage>
        <taxon>Bacteria</taxon>
        <taxon>Pseudomonadati</taxon>
        <taxon>Bacteroidota</taxon>
        <taxon>Saprospiria</taxon>
        <taxon>Saprospirales</taxon>
        <taxon>Lewinellaceae</taxon>
        <taxon>Neolewinella</taxon>
    </lineage>
</organism>
<dbReference type="EMBL" id="PDLO01000002">
    <property type="protein sequence ID" value="PHK99023.1"/>
    <property type="molecule type" value="Genomic_DNA"/>
</dbReference>
<evidence type="ECO:0000256" key="3">
    <source>
        <dbReference type="ARBA" id="ARBA00022452"/>
    </source>
</evidence>
<dbReference type="InterPro" id="IPR039426">
    <property type="entry name" value="TonB-dep_rcpt-like"/>
</dbReference>
<feature type="chain" id="PRO_5013679358" evidence="13">
    <location>
        <begin position="28"/>
        <end position="731"/>
    </location>
</feature>
<feature type="signal peptide" evidence="13">
    <location>
        <begin position="1"/>
        <end position="27"/>
    </location>
</feature>
<evidence type="ECO:0000259" key="14">
    <source>
        <dbReference type="Pfam" id="PF00593"/>
    </source>
</evidence>
<dbReference type="GO" id="GO:0009279">
    <property type="term" value="C:cell outer membrane"/>
    <property type="evidence" value="ECO:0007669"/>
    <property type="project" value="UniProtKB-SubCell"/>
</dbReference>
<dbReference type="PANTHER" id="PTHR32552:SF68">
    <property type="entry name" value="FERRICHROME OUTER MEMBRANE TRANSPORTER_PHAGE RECEPTOR"/>
    <property type="match status" value="1"/>
</dbReference>
<comment type="similarity">
    <text evidence="12">Belongs to the TonB-dependent receptor family.</text>
</comment>
<keyword evidence="6 13" id="KW-0732">Signal</keyword>
<feature type="domain" description="TonB-dependent receptor-like beta-barrel" evidence="14">
    <location>
        <begin position="245"/>
        <end position="689"/>
    </location>
</feature>
<comment type="subcellular location">
    <subcellularLocation>
        <location evidence="1">Cell outer membrane</location>
        <topology evidence="1">Multi-pass membrane protein</topology>
    </subcellularLocation>
</comment>
<evidence type="ECO:0000256" key="12">
    <source>
        <dbReference type="RuleBase" id="RU003357"/>
    </source>
</evidence>
<dbReference type="Pfam" id="PF00593">
    <property type="entry name" value="TonB_dep_Rec_b-barrel"/>
    <property type="match status" value="1"/>
</dbReference>
<evidence type="ECO:0000256" key="5">
    <source>
        <dbReference type="ARBA" id="ARBA00022692"/>
    </source>
</evidence>
<evidence type="ECO:0000256" key="11">
    <source>
        <dbReference type="ARBA" id="ARBA00023237"/>
    </source>
</evidence>
<dbReference type="Proteomes" id="UP000226437">
    <property type="component" value="Unassembled WGS sequence"/>
</dbReference>
<comment type="caution">
    <text evidence="16">The sequence shown here is derived from an EMBL/GenBank/DDBJ whole genome shotgun (WGS) entry which is preliminary data.</text>
</comment>
<keyword evidence="10 12" id="KW-0472">Membrane</keyword>
<keyword evidence="2" id="KW-0813">Transport</keyword>
<evidence type="ECO:0000256" key="7">
    <source>
        <dbReference type="ARBA" id="ARBA00023004"/>
    </source>
</evidence>
<evidence type="ECO:0000256" key="9">
    <source>
        <dbReference type="ARBA" id="ARBA00023077"/>
    </source>
</evidence>
<dbReference type="OrthoDB" id="9761152at2"/>
<dbReference type="Gene3D" id="2.40.170.20">
    <property type="entry name" value="TonB-dependent receptor, beta-barrel domain"/>
    <property type="match status" value="1"/>
</dbReference>
<dbReference type="Pfam" id="PF07715">
    <property type="entry name" value="Plug"/>
    <property type="match status" value="1"/>
</dbReference>
<protein>
    <submittedName>
        <fullName evidence="16">TonB-dependent receptor</fullName>
    </submittedName>
</protein>
<evidence type="ECO:0000313" key="17">
    <source>
        <dbReference type="Proteomes" id="UP000226437"/>
    </source>
</evidence>
<dbReference type="InterPro" id="IPR012910">
    <property type="entry name" value="Plug_dom"/>
</dbReference>
<dbReference type="Gene3D" id="2.170.130.10">
    <property type="entry name" value="TonB-dependent receptor, plug domain"/>
    <property type="match status" value="1"/>
</dbReference>